<name>A0A934N7D1_9BACT</name>
<reference evidence="6" key="1">
    <citation type="submission" date="2020-10" db="EMBL/GenBank/DDBJ databases">
        <title>Ca. Dormibacterota MAGs.</title>
        <authorList>
            <person name="Montgomery K."/>
        </authorList>
    </citation>
    <scope>NUCLEOTIDE SEQUENCE [LARGE SCALE GENOMIC DNA]</scope>
    <source>
        <strain evidence="6">SC8812_S17_10</strain>
    </source>
</reference>
<evidence type="ECO:0000256" key="1">
    <source>
        <dbReference type="ARBA" id="ARBA00005568"/>
    </source>
</evidence>
<dbReference type="Gene3D" id="3.20.20.60">
    <property type="entry name" value="Phosphoenolpyruvate-binding domains"/>
    <property type="match status" value="1"/>
</dbReference>
<dbReference type="GO" id="GO:0016832">
    <property type="term" value="F:aldehyde-lyase activity"/>
    <property type="evidence" value="ECO:0007669"/>
    <property type="project" value="TreeGrafter"/>
</dbReference>
<dbReference type="AlphaFoldDB" id="A0A934N7D1"/>
<dbReference type="RefSeq" id="WP_338198655.1">
    <property type="nucleotide sequence ID" value="NZ_JAEKNR010000024.1"/>
</dbReference>
<dbReference type="InterPro" id="IPR005000">
    <property type="entry name" value="Aldolase/citrate-lyase_domain"/>
</dbReference>
<evidence type="ECO:0000313" key="6">
    <source>
        <dbReference type="EMBL" id="MBJ7596823.1"/>
    </source>
</evidence>
<keyword evidence="2" id="KW-0479">Metal-binding</keyword>
<evidence type="ECO:0000313" key="7">
    <source>
        <dbReference type="Proteomes" id="UP000612893"/>
    </source>
</evidence>
<dbReference type="GO" id="GO:0005737">
    <property type="term" value="C:cytoplasm"/>
    <property type="evidence" value="ECO:0007669"/>
    <property type="project" value="TreeGrafter"/>
</dbReference>
<evidence type="ECO:0000256" key="2">
    <source>
        <dbReference type="ARBA" id="ARBA00022723"/>
    </source>
</evidence>
<organism evidence="6 7">
    <name type="scientific">Candidatus Nephthysia bennettiae</name>
    <dbReference type="NCBI Taxonomy" id="3127016"/>
    <lineage>
        <taxon>Bacteria</taxon>
        <taxon>Bacillati</taxon>
        <taxon>Candidatus Dormiibacterota</taxon>
        <taxon>Candidatus Dormibacteria</taxon>
        <taxon>Candidatus Dormibacterales</taxon>
        <taxon>Candidatus Dormibacteraceae</taxon>
        <taxon>Candidatus Nephthysia</taxon>
    </lineage>
</organism>
<keyword evidence="7" id="KW-1185">Reference proteome</keyword>
<dbReference type="GO" id="GO:0046872">
    <property type="term" value="F:metal ion binding"/>
    <property type="evidence" value="ECO:0007669"/>
    <property type="project" value="UniProtKB-KW"/>
</dbReference>
<dbReference type="PANTHER" id="PTHR30502">
    <property type="entry name" value="2-KETO-3-DEOXY-L-RHAMNONATE ALDOLASE"/>
    <property type="match status" value="1"/>
</dbReference>
<feature type="domain" description="HpcH/HpaI aldolase/citrate lyase" evidence="5">
    <location>
        <begin position="5"/>
        <end position="186"/>
    </location>
</feature>
<protein>
    <recommendedName>
        <fullName evidence="5">HpcH/HpaI aldolase/citrate lyase domain-containing protein</fullName>
    </recommendedName>
</protein>
<evidence type="ECO:0000259" key="5">
    <source>
        <dbReference type="Pfam" id="PF03328"/>
    </source>
</evidence>
<proteinExistence type="inferred from homology"/>
<dbReference type="Pfam" id="PF03328">
    <property type="entry name" value="HpcH_HpaI"/>
    <property type="match status" value="1"/>
</dbReference>
<comment type="similarity">
    <text evidence="1">Belongs to the HpcH/HpaI aldolase family.</text>
</comment>
<evidence type="ECO:0000256" key="3">
    <source>
        <dbReference type="ARBA" id="ARBA00023239"/>
    </source>
</evidence>
<dbReference type="InterPro" id="IPR050251">
    <property type="entry name" value="HpcH-HpaI_aldolase"/>
</dbReference>
<accession>A0A934N7D1</accession>
<dbReference type="PANTHER" id="PTHR30502:SF0">
    <property type="entry name" value="PHOSPHOENOLPYRUVATE CARBOXYLASE FAMILY PROTEIN"/>
    <property type="match status" value="1"/>
</dbReference>
<feature type="region of interest" description="Disordered" evidence="4">
    <location>
        <begin position="238"/>
        <end position="262"/>
    </location>
</feature>
<sequence>MLAYNAPWLVEVLAMTGHDFVTLDLEHEPFNDESVAALIRTGDGVGLPTILRMPLGERLEPLLNAGASGLHVPDVRDREHLEEIAAATRFPPLGRRAYYTQTRATRYGLGIDEREELQRANQELLVVAMIESIGVVSQLDALLDVDGIDVFHVGPLDLATSMGNPDPSELDAVIGRVVARCREAGKHVAVGVITPWGLDRIGRQIDEGVQMFNIASAWLLTHAIGQFFNEVNDRIPEGRRSGPVAKPVAQNPYLADQGGRTR</sequence>
<dbReference type="Proteomes" id="UP000612893">
    <property type="component" value="Unassembled WGS sequence"/>
</dbReference>
<dbReference type="EMBL" id="JAEKNR010000024">
    <property type="protein sequence ID" value="MBJ7596823.1"/>
    <property type="molecule type" value="Genomic_DNA"/>
</dbReference>
<dbReference type="InterPro" id="IPR015813">
    <property type="entry name" value="Pyrv/PenolPyrv_kinase-like_dom"/>
</dbReference>
<gene>
    <name evidence="6" type="ORF">JF922_01875</name>
</gene>
<dbReference type="SUPFAM" id="SSF51621">
    <property type="entry name" value="Phosphoenolpyruvate/pyruvate domain"/>
    <property type="match status" value="1"/>
</dbReference>
<dbReference type="InterPro" id="IPR040442">
    <property type="entry name" value="Pyrv_kinase-like_dom_sf"/>
</dbReference>
<comment type="caution">
    <text evidence="6">The sequence shown here is derived from an EMBL/GenBank/DDBJ whole genome shotgun (WGS) entry which is preliminary data.</text>
</comment>
<evidence type="ECO:0000256" key="4">
    <source>
        <dbReference type="SAM" id="MobiDB-lite"/>
    </source>
</evidence>
<keyword evidence="3" id="KW-0456">Lyase</keyword>